<protein>
    <submittedName>
        <fullName evidence="2">Zinc-ribbon domain-containing protein</fullName>
    </submittedName>
</protein>
<evidence type="ECO:0000313" key="3">
    <source>
        <dbReference type="EMBL" id="MCU6717005.1"/>
    </source>
</evidence>
<reference evidence="3" key="3">
    <citation type="submission" date="2022-09" db="EMBL/GenBank/DDBJ databases">
        <authorList>
            <person name="Hitch T.C.A."/>
        </authorList>
    </citation>
    <scope>NUCLEOTIDE SEQUENCE</scope>
    <source>
        <strain evidence="3">Sanger_19</strain>
    </source>
</reference>
<proteinExistence type="predicted"/>
<dbReference type="AlphaFoldDB" id="A0AAW4WAJ0"/>
<reference evidence="3 5" key="1">
    <citation type="journal article" date="2021" name="ISME Commun">
        <title>Automated analysis of genomic sequences facilitates high-throughput and comprehensive description of bacteria.</title>
        <authorList>
            <person name="Hitch T.C.A."/>
        </authorList>
    </citation>
    <scope>NUCLEOTIDE SEQUENCE [LARGE SCALE GENOMIC DNA]</scope>
    <source>
        <strain evidence="3 5">Sanger_19</strain>
    </source>
</reference>
<reference evidence="2" key="2">
    <citation type="submission" date="2021-10" db="EMBL/GenBank/DDBJ databases">
        <title>Anaerobic single-cell dispensing facilitates the cultivation of human gut bacteria.</title>
        <authorList>
            <person name="Afrizal A."/>
        </authorList>
    </citation>
    <scope>NUCLEOTIDE SEQUENCE</scope>
    <source>
        <strain evidence="2">CLA-AA-H204</strain>
    </source>
</reference>
<name>A0AAW4WAJ0_9FIRM</name>
<sequence>MVIIYGTRTVFKREGPVGTSVCPNCRHNVMHTLCRQLNQATLFYIPIFSHQKQRGIMCESCGMITPVSAQEYRERKQAAKMYY</sequence>
<dbReference type="EMBL" id="JAOQKI010000008">
    <property type="protein sequence ID" value="MCU6717005.1"/>
    <property type="molecule type" value="Genomic_DNA"/>
</dbReference>
<dbReference type="Proteomes" id="UP001209666">
    <property type="component" value="Unassembled WGS sequence"/>
</dbReference>
<dbReference type="Proteomes" id="UP001198893">
    <property type="component" value="Unassembled WGS sequence"/>
</dbReference>
<organism evidence="2 4">
    <name type="scientific">Roseburia amylophila</name>
    <dbReference type="NCBI Taxonomy" id="2981794"/>
    <lineage>
        <taxon>Bacteria</taxon>
        <taxon>Bacillati</taxon>
        <taxon>Bacillota</taxon>
        <taxon>Clostridia</taxon>
        <taxon>Lachnospirales</taxon>
        <taxon>Lachnospiraceae</taxon>
        <taxon>Roseburia</taxon>
    </lineage>
</organism>
<dbReference type="Pfam" id="PF17032">
    <property type="entry name" value="Zn_ribbon_15"/>
    <property type="match status" value="1"/>
</dbReference>
<keyword evidence="5" id="KW-1185">Reference proteome</keyword>
<comment type="caution">
    <text evidence="2">The sequence shown here is derived from an EMBL/GenBank/DDBJ whole genome shotgun (WGS) entry which is preliminary data.</text>
</comment>
<accession>A0AAW4WAJ0</accession>
<evidence type="ECO:0000313" key="5">
    <source>
        <dbReference type="Proteomes" id="UP001209666"/>
    </source>
</evidence>
<evidence type="ECO:0000313" key="2">
    <source>
        <dbReference type="EMBL" id="MCC2241790.1"/>
    </source>
</evidence>
<evidence type="ECO:0000259" key="1">
    <source>
        <dbReference type="Pfam" id="PF17032"/>
    </source>
</evidence>
<feature type="domain" description="Zinc-ribbon 15" evidence="1">
    <location>
        <begin position="21"/>
        <end position="69"/>
    </location>
</feature>
<dbReference type="RefSeq" id="WP_022242724.1">
    <property type="nucleotide sequence ID" value="NZ_JAJEQW010000004.1"/>
</dbReference>
<evidence type="ECO:0000313" key="4">
    <source>
        <dbReference type="Proteomes" id="UP001198893"/>
    </source>
</evidence>
<gene>
    <name evidence="2" type="ORF">LKD47_05645</name>
    <name evidence="3" type="ORF">OCV43_06905</name>
</gene>
<dbReference type="EMBL" id="JAJEQW010000004">
    <property type="protein sequence ID" value="MCC2241790.1"/>
    <property type="molecule type" value="Genomic_DNA"/>
</dbReference>
<dbReference type="InterPro" id="IPR031493">
    <property type="entry name" value="Zinc_ribbon_15"/>
</dbReference>